<name>A0A162WZP2_9FLAO</name>
<dbReference type="PANTHER" id="PTHR13355:SF15">
    <property type="entry name" value="GCN5-RELATED N-ACETYLTRANSFERASE 3, CHLOROPLASTIC"/>
    <property type="match status" value="1"/>
</dbReference>
<protein>
    <recommendedName>
        <fullName evidence="1">N-acetyltransferase domain-containing protein</fullName>
    </recommendedName>
</protein>
<dbReference type="STRING" id="1642818.AWE51_17440"/>
<dbReference type="PANTHER" id="PTHR13355">
    <property type="entry name" value="GLUCOSAMINE 6-PHOSPHATE N-ACETYLTRANSFERASE"/>
    <property type="match status" value="1"/>
</dbReference>
<dbReference type="Proteomes" id="UP000076715">
    <property type="component" value="Unassembled WGS sequence"/>
</dbReference>
<dbReference type="PROSITE" id="PS51186">
    <property type="entry name" value="GNAT"/>
    <property type="match status" value="1"/>
</dbReference>
<sequence>MIQILTSKLLTPKYERDIHDLFKQLSPDKKQNSIKALLSDPNNSLIFACYFTENKITGIASMCTYKVISGYKGWIEDVVVDTNNRGLGIGKKIITALINYGKELELSEIYLFTEEEKKAAIHLYEQLDFKQKHSRLYNLKLK</sequence>
<evidence type="ECO:0000259" key="1">
    <source>
        <dbReference type="PROSITE" id="PS51186"/>
    </source>
</evidence>
<feature type="domain" description="N-acetyltransferase" evidence="1">
    <location>
        <begin position="5"/>
        <end position="142"/>
    </location>
</feature>
<keyword evidence="3" id="KW-1185">Reference proteome</keyword>
<comment type="caution">
    <text evidence="2">The sequence shown here is derived from an EMBL/GenBank/DDBJ whole genome shotgun (WGS) entry which is preliminary data.</text>
</comment>
<evidence type="ECO:0000313" key="3">
    <source>
        <dbReference type="Proteomes" id="UP000076715"/>
    </source>
</evidence>
<dbReference type="Gene3D" id="3.40.630.30">
    <property type="match status" value="1"/>
</dbReference>
<dbReference type="AlphaFoldDB" id="A0A162WZP2"/>
<dbReference type="InterPro" id="IPR039143">
    <property type="entry name" value="GNPNAT1-like"/>
</dbReference>
<dbReference type="InterPro" id="IPR016181">
    <property type="entry name" value="Acyl_CoA_acyltransferase"/>
</dbReference>
<dbReference type="GO" id="GO:0008080">
    <property type="term" value="F:N-acetyltransferase activity"/>
    <property type="evidence" value="ECO:0007669"/>
    <property type="project" value="TreeGrafter"/>
</dbReference>
<gene>
    <name evidence="2" type="ORF">AWE51_17440</name>
</gene>
<dbReference type="RefSeq" id="WP_066319249.1">
    <property type="nucleotide sequence ID" value="NZ_LQRT01000058.1"/>
</dbReference>
<dbReference type="OrthoDB" id="273614at2"/>
<dbReference type="InterPro" id="IPR000182">
    <property type="entry name" value="GNAT_dom"/>
</dbReference>
<accession>A0A162WZP2</accession>
<dbReference type="Pfam" id="PF00583">
    <property type="entry name" value="Acetyltransf_1"/>
    <property type="match status" value="1"/>
</dbReference>
<dbReference type="SUPFAM" id="SSF55729">
    <property type="entry name" value="Acyl-CoA N-acyltransferases (Nat)"/>
    <property type="match status" value="1"/>
</dbReference>
<evidence type="ECO:0000313" key="2">
    <source>
        <dbReference type="EMBL" id="KZS38341.1"/>
    </source>
</evidence>
<dbReference type="CDD" id="cd04301">
    <property type="entry name" value="NAT_SF"/>
    <property type="match status" value="1"/>
</dbReference>
<organism evidence="2 3">
    <name type="scientific">Aquimarina aggregata</name>
    <dbReference type="NCBI Taxonomy" id="1642818"/>
    <lineage>
        <taxon>Bacteria</taxon>
        <taxon>Pseudomonadati</taxon>
        <taxon>Bacteroidota</taxon>
        <taxon>Flavobacteriia</taxon>
        <taxon>Flavobacteriales</taxon>
        <taxon>Flavobacteriaceae</taxon>
        <taxon>Aquimarina</taxon>
    </lineage>
</organism>
<reference evidence="2 3" key="1">
    <citation type="submission" date="2016-01" db="EMBL/GenBank/DDBJ databases">
        <title>The draft genome sequence of Aquimarina sp. RZW4-3-2.</title>
        <authorList>
            <person name="Wang Y."/>
        </authorList>
    </citation>
    <scope>NUCLEOTIDE SEQUENCE [LARGE SCALE GENOMIC DNA]</scope>
    <source>
        <strain evidence="2 3">RZW4-3-2</strain>
    </source>
</reference>
<dbReference type="EMBL" id="LQRT01000058">
    <property type="protein sequence ID" value="KZS38341.1"/>
    <property type="molecule type" value="Genomic_DNA"/>
</dbReference>
<proteinExistence type="predicted"/>